<dbReference type="InterPro" id="IPR010982">
    <property type="entry name" value="Lambda_DNA-bd_dom_sf"/>
</dbReference>
<evidence type="ECO:0000259" key="1">
    <source>
        <dbReference type="PROSITE" id="PS50943"/>
    </source>
</evidence>
<dbReference type="InterPro" id="IPR043917">
    <property type="entry name" value="DUF5753"/>
</dbReference>
<dbReference type="PROSITE" id="PS50943">
    <property type="entry name" value="HTH_CROC1"/>
    <property type="match status" value="1"/>
</dbReference>
<reference evidence="2 3" key="1">
    <citation type="journal article" date="2019" name="Int. J. Syst. Evol. Microbiol.">
        <title>The Global Catalogue of Microorganisms (GCM) 10K type strain sequencing project: providing services to taxonomists for standard genome sequencing and annotation.</title>
        <authorList>
            <consortium name="The Broad Institute Genomics Platform"/>
            <consortium name="The Broad Institute Genome Sequencing Center for Infectious Disease"/>
            <person name="Wu L."/>
            <person name="Ma J."/>
        </authorList>
    </citation>
    <scope>NUCLEOTIDE SEQUENCE [LARGE SCALE GENOMIC DNA]</scope>
    <source>
        <strain evidence="2 3">JCM 3325</strain>
    </source>
</reference>
<name>A0ABN3KKR0_9ACTN</name>
<proteinExistence type="predicted"/>
<dbReference type="Gene3D" id="1.10.260.40">
    <property type="entry name" value="lambda repressor-like DNA-binding domains"/>
    <property type="match status" value="1"/>
</dbReference>
<dbReference type="SUPFAM" id="SSF47413">
    <property type="entry name" value="lambda repressor-like DNA-binding domains"/>
    <property type="match status" value="1"/>
</dbReference>
<feature type="domain" description="HTH cro/C1-type" evidence="1">
    <location>
        <begin position="21"/>
        <end position="76"/>
    </location>
</feature>
<sequence>MRSMTPEQSPTVRHRRLARQLREARKHSGMSMEAAAAALGWSRPKLVRFETAKTRPRPADVAAMLDLYGGGDAIKLALVQLAKDIRKRGWWAAFNDVLTGSFAELEDDAVRIRTWQVQFVPGLLQISDYALALIRIGSPEQSEAVHLRRLQARMARRTILERQEGSSLAVILDEAVLRRPVGGPEVMARQLDALVNESKKSNISLRVLPAASGEHAGMDGPFVVLSFEGALDPDVVYLEGMGGEIYVEDVGQVNRCNVRFDRISDQALSEERSVQLIADIAKEYRQTDEPPS</sequence>
<dbReference type="Proteomes" id="UP001501231">
    <property type="component" value="Unassembled WGS sequence"/>
</dbReference>
<dbReference type="SMART" id="SM00530">
    <property type="entry name" value="HTH_XRE"/>
    <property type="match status" value="1"/>
</dbReference>
<protein>
    <submittedName>
        <fullName evidence="2">Helix-turn-helix transcriptional regulator</fullName>
    </submittedName>
</protein>
<organism evidence="2 3">
    <name type="scientific">Actinomadura vinacea</name>
    <dbReference type="NCBI Taxonomy" id="115336"/>
    <lineage>
        <taxon>Bacteria</taxon>
        <taxon>Bacillati</taxon>
        <taxon>Actinomycetota</taxon>
        <taxon>Actinomycetes</taxon>
        <taxon>Streptosporangiales</taxon>
        <taxon>Thermomonosporaceae</taxon>
        <taxon>Actinomadura</taxon>
    </lineage>
</organism>
<evidence type="ECO:0000313" key="2">
    <source>
        <dbReference type="EMBL" id="GAA2460107.1"/>
    </source>
</evidence>
<dbReference type="EMBL" id="BAAARW010000052">
    <property type="protein sequence ID" value="GAA2460107.1"/>
    <property type="molecule type" value="Genomic_DNA"/>
</dbReference>
<keyword evidence="3" id="KW-1185">Reference proteome</keyword>
<dbReference type="InterPro" id="IPR001387">
    <property type="entry name" value="Cro/C1-type_HTH"/>
</dbReference>
<evidence type="ECO:0000313" key="3">
    <source>
        <dbReference type="Proteomes" id="UP001501231"/>
    </source>
</evidence>
<gene>
    <name evidence="2" type="ORF">GCM10010191_95610</name>
</gene>
<dbReference type="CDD" id="cd00093">
    <property type="entry name" value="HTH_XRE"/>
    <property type="match status" value="1"/>
</dbReference>
<accession>A0ABN3KKR0</accession>
<comment type="caution">
    <text evidence="2">The sequence shown here is derived from an EMBL/GenBank/DDBJ whole genome shotgun (WGS) entry which is preliminary data.</text>
</comment>
<dbReference type="Pfam" id="PF19054">
    <property type="entry name" value="DUF5753"/>
    <property type="match status" value="1"/>
</dbReference>
<dbReference type="Pfam" id="PF13560">
    <property type="entry name" value="HTH_31"/>
    <property type="match status" value="1"/>
</dbReference>